<dbReference type="Proteomes" id="UP001139354">
    <property type="component" value="Unassembled WGS sequence"/>
</dbReference>
<keyword evidence="10" id="KW-0067">ATP-binding</keyword>
<evidence type="ECO:0000256" key="10">
    <source>
        <dbReference type="ARBA" id="ARBA00022840"/>
    </source>
</evidence>
<sequence>MDSTLACLAAWMPRQRWYAAKGRPPSLRLVSWWDLPSHEAGADVRVRTFLVADEGALPTVLYQIPVVARATETVTADPAHVIGSPEPGTVFIDGPFDPAYTSALLQLVLRGGDAFGPQTVAVGHHTGLVASEESPTGRVVTGEQSNTSVIYADARIPVICKVYRQLHGGFNPDIELQTALADDGSPRVPRTIGWVEGTWPDLATAHGTVNGSLAFAQEFLPDVDDAWRAALLSAARGVDFHEPAFALGTATAEVHLALGHLFPTRPASPADRRDTAATWARRLAIAIAEVPEIAERREAAESVYHRALEVDWPPLQRIHGDYHLGQVLEVPGRGWVLLDFEGEPMRPMLERIRPDLALRDVAGMLRSFDYVAGSLRLDDPERSPQTMREWARGARQAFVSGYAAATGTTLDPRHPLLAALELDKAVYEATYEARNRPTWVAIPLRAIARLVERPAAVA</sequence>
<dbReference type="AlphaFoldDB" id="A0A9X1S3W6"/>
<comment type="catalytic activity">
    <reaction evidence="14">
        <text>D-maltose + ATP = alpha-maltose 1-phosphate + ADP + H(+)</text>
        <dbReference type="Rhea" id="RHEA:31915"/>
        <dbReference type="ChEBI" id="CHEBI:15378"/>
        <dbReference type="ChEBI" id="CHEBI:17306"/>
        <dbReference type="ChEBI" id="CHEBI:30616"/>
        <dbReference type="ChEBI" id="CHEBI:63576"/>
        <dbReference type="ChEBI" id="CHEBI:456216"/>
        <dbReference type="EC" id="2.7.1.175"/>
    </reaction>
</comment>
<keyword evidence="6" id="KW-0321">Glycogen metabolism</keyword>
<accession>A0A9X1S3W6</accession>
<evidence type="ECO:0000259" key="15">
    <source>
        <dbReference type="Pfam" id="PF01636"/>
    </source>
</evidence>
<dbReference type="EMBL" id="JAGTTN010000010">
    <property type="protein sequence ID" value="MCC2034166.1"/>
    <property type="molecule type" value="Genomic_DNA"/>
</dbReference>
<name>A0A9X1S3W6_9MICO</name>
<dbReference type="Pfam" id="PF01636">
    <property type="entry name" value="APH"/>
    <property type="match status" value="1"/>
</dbReference>
<dbReference type="GO" id="GO:0016301">
    <property type="term" value="F:kinase activity"/>
    <property type="evidence" value="ECO:0007669"/>
    <property type="project" value="UniProtKB-KW"/>
</dbReference>
<comment type="similarity">
    <text evidence="2">Belongs to the aminoglycoside phosphotransferase family.</text>
</comment>
<dbReference type="SUPFAM" id="SSF56112">
    <property type="entry name" value="Protein kinase-like (PK-like)"/>
    <property type="match status" value="1"/>
</dbReference>
<evidence type="ECO:0000256" key="2">
    <source>
        <dbReference type="ARBA" id="ARBA00006219"/>
    </source>
</evidence>
<dbReference type="Gene3D" id="3.90.1200.10">
    <property type="match status" value="1"/>
</dbReference>
<proteinExistence type="inferred from homology"/>
<protein>
    <recommendedName>
        <fullName evidence="5">Maltokinase</fullName>
        <ecNumber evidence="4">2.7.1.175</ecNumber>
    </recommendedName>
    <alternativeName>
        <fullName evidence="13">Maltose-1-phosphate synthase</fullName>
    </alternativeName>
</protein>
<evidence type="ECO:0000256" key="3">
    <source>
        <dbReference type="ARBA" id="ARBA00011245"/>
    </source>
</evidence>
<evidence type="ECO:0000256" key="8">
    <source>
        <dbReference type="ARBA" id="ARBA00022741"/>
    </source>
</evidence>
<feature type="domain" description="Maltokinase N-terminal cap" evidence="16">
    <location>
        <begin position="11"/>
        <end position="97"/>
    </location>
</feature>
<evidence type="ECO:0000256" key="1">
    <source>
        <dbReference type="ARBA" id="ARBA00004964"/>
    </source>
</evidence>
<dbReference type="GO" id="GO:0005978">
    <property type="term" value="P:glycogen biosynthetic process"/>
    <property type="evidence" value="ECO:0007669"/>
    <property type="project" value="UniProtKB-KW"/>
</dbReference>
<evidence type="ECO:0000256" key="13">
    <source>
        <dbReference type="ARBA" id="ARBA00031251"/>
    </source>
</evidence>
<dbReference type="Pfam" id="PF18085">
    <property type="entry name" value="Mak_N_cap"/>
    <property type="match status" value="1"/>
</dbReference>
<keyword evidence="11" id="KW-0320">Glycogen biosynthesis</keyword>
<evidence type="ECO:0000256" key="12">
    <source>
        <dbReference type="ARBA" id="ARBA00023277"/>
    </source>
</evidence>
<keyword evidence="7" id="KW-0808">Transferase</keyword>
<comment type="subunit">
    <text evidence="3">Monomer.</text>
</comment>
<dbReference type="InterPro" id="IPR040999">
    <property type="entry name" value="Mak_N_cap"/>
</dbReference>
<evidence type="ECO:0000256" key="7">
    <source>
        <dbReference type="ARBA" id="ARBA00022679"/>
    </source>
</evidence>
<dbReference type="RefSeq" id="WP_229386163.1">
    <property type="nucleotide sequence ID" value="NZ_JAGTTN010000010.1"/>
</dbReference>
<evidence type="ECO:0000313" key="17">
    <source>
        <dbReference type="EMBL" id="MCC2034166.1"/>
    </source>
</evidence>
<evidence type="ECO:0000256" key="6">
    <source>
        <dbReference type="ARBA" id="ARBA00022600"/>
    </source>
</evidence>
<evidence type="ECO:0000313" key="18">
    <source>
        <dbReference type="Proteomes" id="UP001139354"/>
    </source>
</evidence>
<keyword evidence="8" id="KW-0547">Nucleotide-binding</keyword>
<dbReference type="EC" id="2.7.1.175" evidence="4"/>
<organism evidence="17 18">
    <name type="scientific">Microbacterium allomyrinae</name>
    <dbReference type="NCBI Taxonomy" id="2830666"/>
    <lineage>
        <taxon>Bacteria</taxon>
        <taxon>Bacillati</taxon>
        <taxon>Actinomycetota</taxon>
        <taxon>Actinomycetes</taxon>
        <taxon>Micrococcales</taxon>
        <taxon>Microbacteriaceae</taxon>
        <taxon>Microbacterium</taxon>
    </lineage>
</organism>
<keyword evidence="9" id="KW-0418">Kinase</keyword>
<evidence type="ECO:0000259" key="16">
    <source>
        <dbReference type="Pfam" id="PF18085"/>
    </source>
</evidence>
<keyword evidence="12" id="KW-0119">Carbohydrate metabolism</keyword>
<dbReference type="GO" id="GO:0005524">
    <property type="term" value="F:ATP binding"/>
    <property type="evidence" value="ECO:0007669"/>
    <property type="project" value="UniProtKB-KW"/>
</dbReference>
<evidence type="ECO:0000256" key="5">
    <source>
        <dbReference type="ARBA" id="ARBA00013882"/>
    </source>
</evidence>
<gene>
    <name evidence="17" type="ORF">KEC57_18435</name>
</gene>
<comment type="pathway">
    <text evidence="1">Glycan biosynthesis; glycogen biosynthesis.</text>
</comment>
<evidence type="ECO:0000256" key="14">
    <source>
        <dbReference type="ARBA" id="ARBA00049067"/>
    </source>
</evidence>
<keyword evidence="18" id="KW-1185">Reference proteome</keyword>
<evidence type="ECO:0000256" key="9">
    <source>
        <dbReference type="ARBA" id="ARBA00022777"/>
    </source>
</evidence>
<feature type="domain" description="Aminoglycoside phosphotransferase" evidence="15">
    <location>
        <begin position="138"/>
        <end position="368"/>
    </location>
</feature>
<comment type="caution">
    <text evidence="17">The sequence shown here is derived from an EMBL/GenBank/DDBJ whole genome shotgun (WGS) entry which is preliminary data.</text>
</comment>
<reference evidence="17" key="1">
    <citation type="submission" date="2021-04" db="EMBL/GenBank/DDBJ databases">
        <title>Microbacterium tenobrionis sp. nov. and Microbacterium allomyrinae sp. nov., isolated from larvae of Tenobrio molitor and Allomyrina dichotoma, respectively.</title>
        <authorList>
            <person name="Lee S.D."/>
        </authorList>
    </citation>
    <scope>NUCLEOTIDE SEQUENCE</scope>
    <source>
        <strain evidence="17">BWT-G7</strain>
    </source>
</reference>
<dbReference type="InterPro" id="IPR011009">
    <property type="entry name" value="Kinase-like_dom_sf"/>
</dbReference>
<dbReference type="InterPro" id="IPR002575">
    <property type="entry name" value="Aminoglycoside_PTrfase"/>
</dbReference>
<evidence type="ECO:0000256" key="4">
    <source>
        <dbReference type="ARBA" id="ARBA00011962"/>
    </source>
</evidence>
<evidence type="ECO:0000256" key="11">
    <source>
        <dbReference type="ARBA" id="ARBA00023056"/>
    </source>
</evidence>